<evidence type="ECO:0000313" key="1">
    <source>
        <dbReference type="EMBL" id="RMI29458.1"/>
    </source>
</evidence>
<name>A0A3M2L4K9_9NOCA</name>
<organism evidence="1 2">
    <name type="scientific">Nocardia stercoris</name>
    <dbReference type="NCBI Taxonomy" id="2483361"/>
    <lineage>
        <taxon>Bacteria</taxon>
        <taxon>Bacillati</taxon>
        <taxon>Actinomycetota</taxon>
        <taxon>Actinomycetes</taxon>
        <taxon>Mycobacteriales</taxon>
        <taxon>Nocardiaceae</taxon>
        <taxon>Nocardia</taxon>
    </lineage>
</organism>
<protein>
    <recommendedName>
        <fullName evidence="3">DUF4262 domain-containing protein</fullName>
    </recommendedName>
</protein>
<accession>A0A3M2L4K9</accession>
<dbReference type="Proteomes" id="UP000279275">
    <property type="component" value="Unassembled WGS sequence"/>
</dbReference>
<evidence type="ECO:0000313" key="2">
    <source>
        <dbReference type="Proteomes" id="UP000279275"/>
    </source>
</evidence>
<comment type="caution">
    <text evidence="1">The sequence shown here is derived from an EMBL/GenBank/DDBJ whole genome shotgun (WGS) entry which is preliminary data.</text>
</comment>
<reference evidence="1 2" key="1">
    <citation type="submission" date="2018-10" db="EMBL/GenBank/DDBJ databases">
        <title>Isolation from cow dung.</title>
        <authorList>
            <person name="Ling L."/>
        </authorList>
    </citation>
    <scope>NUCLEOTIDE SEQUENCE [LARGE SCALE GENOMIC DNA]</scope>
    <source>
        <strain evidence="1 2">NEAU-LL90</strain>
    </source>
</reference>
<gene>
    <name evidence="1" type="ORF">EBN03_25590</name>
</gene>
<dbReference type="EMBL" id="RFFH01000014">
    <property type="protein sequence ID" value="RMI29458.1"/>
    <property type="molecule type" value="Genomic_DNA"/>
</dbReference>
<evidence type="ECO:0008006" key="3">
    <source>
        <dbReference type="Google" id="ProtNLM"/>
    </source>
</evidence>
<sequence length="249" mass="27353">MDPAERQIRTYNCKCCDVPVNWTWNFVSRDGSTHAAYYANSYHHIGQPHETWIDVILGTWGQSQFDDHVTFGCRVGPTTNSAEPGATLVQACLDGSGGPMHGTLLSREAALTHPRLQDFWSVVDFVLANDPTVNAHLYGPASVRGHEVQRGIPWPYPEGVFPQHLGMIVQRTIMAGTEPVRVVTHWADGDWTVADGVNDPNGNAGIACVEHLLAADETFTTLASMPPGTQAFRSNPGEPWTFEAHTYDE</sequence>
<dbReference type="AlphaFoldDB" id="A0A3M2L4K9"/>
<keyword evidence="2" id="KW-1185">Reference proteome</keyword>
<proteinExistence type="predicted"/>